<feature type="compositionally biased region" description="Polar residues" evidence="1">
    <location>
        <begin position="95"/>
        <end position="104"/>
    </location>
</feature>
<name>A0ABQ7WL05_SOLTU</name>
<reference evidence="2 3" key="1">
    <citation type="journal article" date="2021" name="bioRxiv">
        <title>Chromosome-scale and haplotype-resolved genome assembly of a tetraploid potato cultivar.</title>
        <authorList>
            <person name="Sun H."/>
            <person name="Jiao W.-B."/>
            <person name="Krause K."/>
            <person name="Campoy J.A."/>
            <person name="Goel M."/>
            <person name="Folz-Donahue K."/>
            <person name="Kukat C."/>
            <person name="Huettel B."/>
            <person name="Schneeberger K."/>
        </authorList>
    </citation>
    <scope>NUCLEOTIDE SEQUENCE [LARGE SCALE GENOMIC DNA]</scope>
    <source>
        <strain evidence="2">SolTubOtavaFocal</strain>
        <tissue evidence="2">Leaves</tissue>
    </source>
</reference>
<organism evidence="2 3">
    <name type="scientific">Solanum tuberosum</name>
    <name type="common">Potato</name>
    <dbReference type="NCBI Taxonomy" id="4113"/>
    <lineage>
        <taxon>Eukaryota</taxon>
        <taxon>Viridiplantae</taxon>
        <taxon>Streptophyta</taxon>
        <taxon>Embryophyta</taxon>
        <taxon>Tracheophyta</taxon>
        <taxon>Spermatophyta</taxon>
        <taxon>Magnoliopsida</taxon>
        <taxon>eudicotyledons</taxon>
        <taxon>Gunneridae</taxon>
        <taxon>Pentapetalae</taxon>
        <taxon>asterids</taxon>
        <taxon>lamiids</taxon>
        <taxon>Solanales</taxon>
        <taxon>Solanaceae</taxon>
        <taxon>Solanoideae</taxon>
        <taxon>Solaneae</taxon>
        <taxon>Solanum</taxon>
    </lineage>
</organism>
<dbReference type="EMBL" id="JAIVGD010000001">
    <property type="protein sequence ID" value="KAH0781452.1"/>
    <property type="molecule type" value="Genomic_DNA"/>
</dbReference>
<feature type="region of interest" description="Disordered" evidence="1">
    <location>
        <begin position="160"/>
        <end position="272"/>
    </location>
</feature>
<sequence length="272" mass="31056">MMNTKRERSKKLKKGIKTILIRQKWNRKKSSSLSTRKKGTAILISINNLPMHWRTSNRRKEGKHKGKRTTKTEQIIRTDLKLLEINKLKTDSTKTPDNQVQQQDIPEHQTNKNNTVEIPAPVSQIPYNNNASKKDQEKTNIILKTTGRGFQRGEFDSCSATTRHMHSNHQNKKQEQQQGMKQPEKSQKNLPNVDTGQVQDNSDLQSMSKEGVEVSDKQGQQLSRERTDQRKGTNTPLQNAKSKGVQKDNTDQQQQGGSDTLMKPPTINPEVN</sequence>
<protein>
    <submittedName>
        <fullName evidence="2">Uncharacterized protein</fullName>
    </submittedName>
</protein>
<evidence type="ECO:0000313" key="3">
    <source>
        <dbReference type="Proteomes" id="UP000826656"/>
    </source>
</evidence>
<gene>
    <name evidence="2" type="ORF">KY290_001050</name>
</gene>
<dbReference type="Proteomes" id="UP000826656">
    <property type="component" value="Unassembled WGS sequence"/>
</dbReference>
<proteinExistence type="predicted"/>
<feature type="compositionally biased region" description="Polar residues" evidence="1">
    <location>
        <begin position="188"/>
        <end position="208"/>
    </location>
</feature>
<evidence type="ECO:0000256" key="1">
    <source>
        <dbReference type="SAM" id="MobiDB-lite"/>
    </source>
</evidence>
<evidence type="ECO:0000313" key="2">
    <source>
        <dbReference type="EMBL" id="KAH0781452.1"/>
    </source>
</evidence>
<comment type="caution">
    <text evidence="2">The sequence shown here is derived from an EMBL/GenBank/DDBJ whole genome shotgun (WGS) entry which is preliminary data.</text>
</comment>
<keyword evidence="3" id="KW-1185">Reference proteome</keyword>
<feature type="compositionally biased region" description="Polar residues" evidence="1">
    <location>
        <begin position="232"/>
        <end position="241"/>
    </location>
</feature>
<feature type="region of interest" description="Disordered" evidence="1">
    <location>
        <begin position="90"/>
        <end position="115"/>
    </location>
</feature>
<accession>A0ABQ7WL05</accession>